<evidence type="ECO:0000256" key="4">
    <source>
        <dbReference type="ARBA" id="ARBA00022729"/>
    </source>
</evidence>
<dbReference type="EMBL" id="CAJHJT010000056">
    <property type="protein sequence ID" value="CAD7012652.1"/>
    <property type="molecule type" value="Genomic_DNA"/>
</dbReference>
<gene>
    <name evidence="6" type="ORF">CCAP1982_LOCUS20759</name>
</gene>
<keyword evidence="3" id="KW-0964">Secreted</keyword>
<evidence type="ECO:0000256" key="3">
    <source>
        <dbReference type="ARBA" id="ARBA00022525"/>
    </source>
</evidence>
<accession>A0A811VEP5</accession>
<keyword evidence="4 5" id="KW-0732">Signal</keyword>
<dbReference type="InterPro" id="IPR006170">
    <property type="entry name" value="PBP/GOBP"/>
</dbReference>
<comment type="similarity">
    <text evidence="2">Belongs to the PBP/GOBP family.</text>
</comment>
<dbReference type="InterPro" id="IPR036728">
    <property type="entry name" value="PBP_GOBP_sf"/>
</dbReference>
<comment type="caution">
    <text evidence="6">The sequence shown here is derived from an EMBL/GenBank/DDBJ whole genome shotgun (WGS) entry which is preliminary data.</text>
</comment>
<dbReference type="Proteomes" id="UP000606786">
    <property type="component" value="Unassembled WGS sequence"/>
</dbReference>
<dbReference type="OrthoDB" id="8194670at2759"/>
<dbReference type="CDD" id="cd23992">
    <property type="entry name" value="PBP_GOBP"/>
    <property type="match status" value="1"/>
</dbReference>
<dbReference type="PANTHER" id="PTHR11857:SF43">
    <property type="entry name" value="GEO07291P1-RELATED"/>
    <property type="match status" value="1"/>
</dbReference>
<dbReference type="PANTHER" id="PTHR11857">
    <property type="entry name" value="ODORANT BINDING PROTEIN-RELATED"/>
    <property type="match status" value="1"/>
</dbReference>
<name>A0A811VEP5_CERCA</name>
<dbReference type="SMART" id="SM00708">
    <property type="entry name" value="PhBP"/>
    <property type="match status" value="1"/>
</dbReference>
<evidence type="ECO:0000313" key="7">
    <source>
        <dbReference type="Proteomes" id="UP000606786"/>
    </source>
</evidence>
<comment type="subcellular location">
    <subcellularLocation>
        <location evidence="1">Secreted</location>
    </subcellularLocation>
</comment>
<proteinExistence type="inferred from homology"/>
<dbReference type="AlphaFoldDB" id="A0A811VEP5"/>
<reference evidence="6" key="1">
    <citation type="submission" date="2020-11" db="EMBL/GenBank/DDBJ databases">
        <authorList>
            <person name="Whitehead M."/>
        </authorList>
    </citation>
    <scope>NUCLEOTIDE SEQUENCE</scope>
    <source>
        <strain evidence="6">EGII</strain>
    </source>
</reference>
<dbReference type="GO" id="GO:0005549">
    <property type="term" value="F:odorant binding"/>
    <property type="evidence" value="ECO:0007669"/>
    <property type="project" value="InterPro"/>
</dbReference>
<evidence type="ECO:0000256" key="5">
    <source>
        <dbReference type="SAM" id="SignalP"/>
    </source>
</evidence>
<feature type="chain" id="PRO_5032718305" evidence="5">
    <location>
        <begin position="20"/>
        <end position="124"/>
    </location>
</feature>
<evidence type="ECO:0000256" key="2">
    <source>
        <dbReference type="ARBA" id="ARBA00008098"/>
    </source>
</evidence>
<sequence length="124" mass="13601">MKSCFALTLFVISCAVVMCHPPPDPEMRKYIDECTKDHNVTPKEFHEFMEGKAASPSENLKCSSHCVMLKQGIIDEAGNFKPDVAKSKMPDDKLAAAIDDCKDLSGSSACDTAFKITECVLSHK</sequence>
<dbReference type="Gene3D" id="1.10.238.20">
    <property type="entry name" value="Pheromone/general odorant binding protein domain"/>
    <property type="match status" value="1"/>
</dbReference>
<dbReference type="Pfam" id="PF01395">
    <property type="entry name" value="PBP_GOBP"/>
    <property type="match status" value="1"/>
</dbReference>
<protein>
    <submittedName>
        <fullName evidence="6">(Mediterranean fruit fly) hypothetical protein</fullName>
    </submittedName>
</protein>
<dbReference type="GO" id="GO:0007608">
    <property type="term" value="P:sensory perception of smell"/>
    <property type="evidence" value="ECO:0007669"/>
    <property type="project" value="TreeGrafter"/>
</dbReference>
<dbReference type="SUPFAM" id="SSF47565">
    <property type="entry name" value="Insect pheromone/odorant-binding proteins"/>
    <property type="match status" value="1"/>
</dbReference>
<evidence type="ECO:0000256" key="1">
    <source>
        <dbReference type="ARBA" id="ARBA00004613"/>
    </source>
</evidence>
<dbReference type="GO" id="GO:0005615">
    <property type="term" value="C:extracellular space"/>
    <property type="evidence" value="ECO:0007669"/>
    <property type="project" value="TreeGrafter"/>
</dbReference>
<evidence type="ECO:0000313" key="6">
    <source>
        <dbReference type="EMBL" id="CAD7012652.1"/>
    </source>
</evidence>
<keyword evidence="7" id="KW-1185">Reference proteome</keyword>
<feature type="signal peptide" evidence="5">
    <location>
        <begin position="1"/>
        <end position="19"/>
    </location>
</feature>
<organism evidence="6 7">
    <name type="scientific">Ceratitis capitata</name>
    <name type="common">Mediterranean fruit fly</name>
    <name type="synonym">Tephritis capitata</name>
    <dbReference type="NCBI Taxonomy" id="7213"/>
    <lineage>
        <taxon>Eukaryota</taxon>
        <taxon>Metazoa</taxon>
        <taxon>Ecdysozoa</taxon>
        <taxon>Arthropoda</taxon>
        <taxon>Hexapoda</taxon>
        <taxon>Insecta</taxon>
        <taxon>Pterygota</taxon>
        <taxon>Neoptera</taxon>
        <taxon>Endopterygota</taxon>
        <taxon>Diptera</taxon>
        <taxon>Brachycera</taxon>
        <taxon>Muscomorpha</taxon>
        <taxon>Tephritoidea</taxon>
        <taxon>Tephritidae</taxon>
        <taxon>Ceratitis</taxon>
        <taxon>Ceratitis</taxon>
    </lineage>
</organism>